<dbReference type="EMBL" id="JBHSLW010000016">
    <property type="protein sequence ID" value="MFC5420460.1"/>
    <property type="molecule type" value="Genomic_DNA"/>
</dbReference>
<evidence type="ECO:0000313" key="3">
    <source>
        <dbReference type="EMBL" id="MFC5420460.1"/>
    </source>
</evidence>
<dbReference type="InterPro" id="IPR036429">
    <property type="entry name" value="SpoA-like_sf"/>
</dbReference>
<comment type="similarity">
    <text evidence="1">Belongs to the FliN/MopA/SpaO family.</text>
</comment>
<proteinExistence type="inferred from homology"/>
<dbReference type="PRINTS" id="PR00956">
    <property type="entry name" value="FLGMOTORFLIN"/>
</dbReference>
<dbReference type="Proteomes" id="UP001596053">
    <property type="component" value="Unassembled WGS sequence"/>
</dbReference>
<dbReference type="Gene3D" id="2.30.330.10">
    <property type="entry name" value="SpoA-like"/>
    <property type="match status" value="2"/>
</dbReference>
<keyword evidence="4" id="KW-1185">Reference proteome</keyword>
<protein>
    <submittedName>
        <fullName evidence="3">Type III secretion system cytoplasmic ring protein SctQ</fullName>
    </submittedName>
</protein>
<dbReference type="PANTHER" id="PTHR30034">
    <property type="entry name" value="FLAGELLAR MOTOR SWITCH PROTEIN FLIM"/>
    <property type="match status" value="1"/>
</dbReference>
<dbReference type="RefSeq" id="WP_377798873.1">
    <property type="nucleotide sequence ID" value="NZ_JBHSLW010000016.1"/>
</dbReference>
<dbReference type="InterPro" id="IPR001172">
    <property type="entry name" value="FliN_T3SS_HrcQb"/>
</dbReference>
<dbReference type="Pfam" id="PF01052">
    <property type="entry name" value="FliMN_C"/>
    <property type="match status" value="1"/>
</dbReference>
<dbReference type="InterPro" id="IPR013385">
    <property type="entry name" value="T3SS_SpaO/YscQ/SpaO"/>
</dbReference>
<dbReference type="SUPFAM" id="SSF101801">
    <property type="entry name" value="Surface presentation of antigens (SPOA)"/>
    <property type="match status" value="1"/>
</dbReference>
<evidence type="ECO:0000259" key="2">
    <source>
        <dbReference type="Pfam" id="PF01052"/>
    </source>
</evidence>
<dbReference type="NCBIfam" id="TIGR02551">
    <property type="entry name" value="SpaO_YscQ"/>
    <property type="match status" value="1"/>
</dbReference>
<sequence>MKAYVPRARLPRPAHDVVRPLLYRSVPERNLSPINRFYGSDWRIALRLDEQTIILLPAAPGLVDDDGESAQFTLIIGVEQVELRLPPRLVAAALGRFGAGDGATQLDAERQALLIEAACAGILAELEATLDEPVELQAPMGKAGSDTLQFAIAVQVGTDPVEIAGIAGPASMLARLFSLLPKRSTLPGWLDPMPLPLSFRYADVRITLGELQRAKPGDALLFDRHLPAGESCLLIGRYLAAPVRIDGGRVRLQTAPAVAHASQWEWLMDDLHEDGGAAESVAVLDDLPVRVVFEFGRSEMTLKELANLGAGSIVALPASLDEPVSLIANGRRIGQGEPVQIGEALGVRITRLFDA</sequence>
<organism evidence="3 4">
    <name type="scientific">Bosea eneae</name>
    <dbReference type="NCBI Taxonomy" id="151454"/>
    <lineage>
        <taxon>Bacteria</taxon>
        <taxon>Pseudomonadati</taxon>
        <taxon>Pseudomonadota</taxon>
        <taxon>Alphaproteobacteria</taxon>
        <taxon>Hyphomicrobiales</taxon>
        <taxon>Boseaceae</taxon>
        <taxon>Bosea</taxon>
    </lineage>
</organism>
<accession>A0ABW0IX94</accession>
<dbReference type="PANTHER" id="PTHR30034:SF6">
    <property type="entry name" value="YOP PROTEINS TRANSLOCATION PROTEIN Q"/>
    <property type="match status" value="1"/>
</dbReference>
<comment type="caution">
    <text evidence="3">The sequence shown here is derived from an EMBL/GenBank/DDBJ whole genome shotgun (WGS) entry which is preliminary data.</text>
</comment>
<evidence type="ECO:0000256" key="1">
    <source>
        <dbReference type="ARBA" id="ARBA00009226"/>
    </source>
</evidence>
<gene>
    <name evidence="3" type="primary">sctQ</name>
    <name evidence="3" type="ORF">ACFPOB_12915</name>
</gene>
<reference evidence="4" key="1">
    <citation type="journal article" date="2019" name="Int. J. Syst. Evol. Microbiol.">
        <title>The Global Catalogue of Microorganisms (GCM) 10K type strain sequencing project: providing services to taxonomists for standard genome sequencing and annotation.</title>
        <authorList>
            <consortium name="The Broad Institute Genomics Platform"/>
            <consortium name="The Broad Institute Genome Sequencing Center for Infectious Disease"/>
            <person name="Wu L."/>
            <person name="Ma J."/>
        </authorList>
    </citation>
    <scope>NUCLEOTIDE SEQUENCE [LARGE SCALE GENOMIC DNA]</scope>
    <source>
        <strain evidence="4">NCAIM B.01391</strain>
    </source>
</reference>
<feature type="domain" description="Flagellar motor switch protein FliN-like C-terminal" evidence="2">
    <location>
        <begin position="284"/>
        <end position="352"/>
    </location>
</feature>
<name>A0ABW0IX94_9HYPH</name>
<evidence type="ECO:0000313" key="4">
    <source>
        <dbReference type="Proteomes" id="UP001596053"/>
    </source>
</evidence>
<dbReference type="InterPro" id="IPR001543">
    <property type="entry name" value="FliN-like_C"/>
</dbReference>